<comment type="caution">
    <text evidence="2">The sequence shown here is derived from an EMBL/GenBank/DDBJ whole genome shotgun (WGS) entry which is preliminary data.</text>
</comment>
<dbReference type="Pfam" id="PF04246">
    <property type="entry name" value="RseC_MucC"/>
    <property type="match status" value="1"/>
</dbReference>
<feature type="transmembrane region" description="Helical" evidence="1">
    <location>
        <begin position="118"/>
        <end position="134"/>
    </location>
</feature>
<protein>
    <submittedName>
        <fullName evidence="2">Uncharacterized protein</fullName>
    </submittedName>
</protein>
<keyword evidence="1" id="KW-0812">Transmembrane</keyword>
<keyword evidence="1" id="KW-1133">Transmembrane helix</keyword>
<dbReference type="RefSeq" id="WP_147397150.1">
    <property type="nucleotide sequence ID" value="NZ_NRJF01000259.1"/>
</dbReference>
<feature type="transmembrane region" description="Helical" evidence="1">
    <location>
        <begin position="90"/>
        <end position="112"/>
    </location>
</feature>
<name>A0A3A1Y2P6_9GAMM</name>
<feature type="non-terminal residue" evidence="2">
    <location>
        <position position="135"/>
    </location>
</feature>
<sequence>MNNNVIKNAQVESISYDNSKATIRARILTNKEFCSACARGEGCGAIFFNQLTPLGRNKNLVKITADSNLIQDDNLQVGDIIKLETSRQSFWLAISTFYSIPLVFAVVIPSIIFNKLNLSDLTTALLIFTFLAIYY</sequence>
<reference evidence="2 3" key="1">
    <citation type="submission" date="2017-08" db="EMBL/GenBank/DDBJ databases">
        <title>Reclassification of Bisgaard taxon 37 and 44.</title>
        <authorList>
            <person name="Christensen H."/>
        </authorList>
    </citation>
    <scope>NUCLEOTIDE SEQUENCE [LARGE SCALE GENOMIC DNA]</scope>
    <source>
        <strain evidence="2 3">EEAB3T1</strain>
    </source>
</reference>
<keyword evidence="3" id="KW-1185">Reference proteome</keyword>
<gene>
    <name evidence="2" type="ORF">CKF59_07360</name>
</gene>
<accession>A0A3A1Y2P6</accession>
<organism evidence="2 3">
    <name type="scientific">Psittacicella gerlachiana</name>
    <dbReference type="NCBI Taxonomy" id="2028574"/>
    <lineage>
        <taxon>Bacteria</taxon>
        <taxon>Pseudomonadati</taxon>
        <taxon>Pseudomonadota</taxon>
        <taxon>Gammaproteobacteria</taxon>
        <taxon>Pasteurellales</taxon>
        <taxon>Psittacicellaceae</taxon>
        <taxon>Psittacicella</taxon>
    </lineage>
</organism>
<dbReference type="AlphaFoldDB" id="A0A3A1Y2P6"/>
<evidence type="ECO:0000256" key="1">
    <source>
        <dbReference type="SAM" id="Phobius"/>
    </source>
</evidence>
<dbReference type="OrthoDB" id="5678965at2"/>
<proteinExistence type="predicted"/>
<dbReference type="Proteomes" id="UP000265964">
    <property type="component" value="Unassembled WGS sequence"/>
</dbReference>
<evidence type="ECO:0000313" key="2">
    <source>
        <dbReference type="EMBL" id="RIY31835.1"/>
    </source>
</evidence>
<dbReference type="EMBL" id="NRJF01000259">
    <property type="protein sequence ID" value="RIY31835.1"/>
    <property type="molecule type" value="Genomic_DNA"/>
</dbReference>
<keyword evidence="1" id="KW-0472">Membrane</keyword>
<evidence type="ECO:0000313" key="3">
    <source>
        <dbReference type="Proteomes" id="UP000265964"/>
    </source>
</evidence>